<comment type="caution">
    <text evidence="1">The sequence shown here is derived from an EMBL/GenBank/DDBJ whole genome shotgun (WGS) entry which is preliminary data.</text>
</comment>
<proteinExistence type="predicted"/>
<dbReference type="Proteomes" id="UP000055048">
    <property type="component" value="Unassembled WGS sequence"/>
</dbReference>
<dbReference type="AlphaFoldDB" id="A0A0V0UAW8"/>
<accession>A0A0V0UAW8</accession>
<evidence type="ECO:0000313" key="1">
    <source>
        <dbReference type="EMBL" id="KRX48362.1"/>
    </source>
</evidence>
<reference evidence="1 2" key="1">
    <citation type="submission" date="2015-01" db="EMBL/GenBank/DDBJ databases">
        <title>Evolution of Trichinella species and genotypes.</title>
        <authorList>
            <person name="Korhonen P.K."/>
            <person name="Edoardo P."/>
            <person name="Giuseppe L.R."/>
            <person name="Gasser R.B."/>
        </authorList>
    </citation>
    <scope>NUCLEOTIDE SEQUENCE [LARGE SCALE GENOMIC DNA]</scope>
    <source>
        <strain evidence="1">ISS417</strain>
    </source>
</reference>
<dbReference type="EMBL" id="JYDJ01000030">
    <property type="protein sequence ID" value="KRX48362.1"/>
    <property type="molecule type" value="Genomic_DNA"/>
</dbReference>
<evidence type="ECO:0000313" key="2">
    <source>
        <dbReference type="Proteomes" id="UP000055048"/>
    </source>
</evidence>
<sequence length="32" mass="3675">MKVRNTVWVEPVSPGLECQFEPERLCSLPNSE</sequence>
<name>A0A0V0UAW8_9BILA</name>
<protein>
    <submittedName>
        <fullName evidence="1">Uncharacterized protein</fullName>
    </submittedName>
</protein>
<organism evidence="1 2">
    <name type="scientific">Trichinella murrelli</name>
    <dbReference type="NCBI Taxonomy" id="144512"/>
    <lineage>
        <taxon>Eukaryota</taxon>
        <taxon>Metazoa</taxon>
        <taxon>Ecdysozoa</taxon>
        <taxon>Nematoda</taxon>
        <taxon>Enoplea</taxon>
        <taxon>Dorylaimia</taxon>
        <taxon>Trichinellida</taxon>
        <taxon>Trichinellidae</taxon>
        <taxon>Trichinella</taxon>
    </lineage>
</organism>
<gene>
    <name evidence="1" type="ORF">T05_5240</name>
</gene>
<keyword evidence="2" id="KW-1185">Reference proteome</keyword>